<reference evidence="7 8" key="1">
    <citation type="submission" date="2022-06" db="EMBL/GenBank/DDBJ databases">
        <authorList>
            <person name="Xuan X."/>
        </authorList>
    </citation>
    <scope>NUCLEOTIDE SEQUENCE [LARGE SCALE GENOMIC DNA]</scope>
    <source>
        <strain evidence="7 8">2V75</strain>
    </source>
</reference>
<evidence type="ECO:0000256" key="1">
    <source>
        <dbReference type="ARBA" id="ARBA00004141"/>
    </source>
</evidence>
<dbReference type="Pfam" id="PF07291">
    <property type="entry name" value="MauE"/>
    <property type="match status" value="1"/>
</dbReference>
<evidence type="ECO:0000256" key="3">
    <source>
        <dbReference type="ARBA" id="ARBA00022989"/>
    </source>
</evidence>
<keyword evidence="8" id="KW-1185">Reference proteome</keyword>
<evidence type="ECO:0000256" key="4">
    <source>
        <dbReference type="ARBA" id="ARBA00023136"/>
    </source>
</evidence>
<organism evidence="7 8">
    <name type="scientific">Robiginitalea marina</name>
    <dbReference type="NCBI Taxonomy" id="2954105"/>
    <lineage>
        <taxon>Bacteria</taxon>
        <taxon>Pseudomonadati</taxon>
        <taxon>Bacteroidota</taxon>
        <taxon>Flavobacteriia</taxon>
        <taxon>Flavobacteriales</taxon>
        <taxon>Flavobacteriaceae</taxon>
        <taxon>Robiginitalea</taxon>
    </lineage>
</organism>
<dbReference type="InterPro" id="IPR009908">
    <property type="entry name" value="Methylamine_util_MauE"/>
</dbReference>
<name>A0ABT1AZM3_9FLAO</name>
<accession>A0ABT1AZM3</accession>
<dbReference type="PANTHER" id="PTHR36974:SF1">
    <property type="entry name" value="DOXX FAMILY MEMBRANE PROTEIN"/>
    <property type="match status" value="1"/>
</dbReference>
<evidence type="ECO:0000313" key="7">
    <source>
        <dbReference type="EMBL" id="MCO5725500.1"/>
    </source>
</evidence>
<feature type="transmembrane region" description="Helical" evidence="5">
    <location>
        <begin position="35"/>
        <end position="53"/>
    </location>
</feature>
<keyword evidence="3 5" id="KW-1133">Transmembrane helix</keyword>
<feature type="domain" description="Methylamine utilisation protein MauE" evidence="6">
    <location>
        <begin position="2"/>
        <end position="83"/>
    </location>
</feature>
<feature type="transmembrane region" description="Helical" evidence="5">
    <location>
        <begin position="60"/>
        <end position="78"/>
    </location>
</feature>
<evidence type="ECO:0000313" key="8">
    <source>
        <dbReference type="Proteomes" id="UP001206312"/>
    </source>
</evidence>
<evidence type="ECO:0000256" key="2">
    <source>
        <dbReference type="ARBA" id="ARBA00022692"/>
    </source>
</evidence>
<proteinExistence type="predicted"/>
<keyword evidence="4 5" id="KW-0472">Membrane</keyword>
<evidence type="ECO:0000256" key="5">
    <source>
        <dbReference type="SAM" id="Phobius"/>
    </source>
</evidence>
<evidence type="ECO:0000259" key="6">
    <source>
        <dbReference type="Pfam" id="PF07291"/>
    </source>
</evidence>
<comment type="caution">
    <text evidence="7">The sequence shown here is derived from an EMBL/GenBank/DDBJ whole genome shotgun (WGS) entry which is preliminary data.</text>
</comment>
<keyword evidence="2 5" id="KW-0812">Transmembrane</keyword>
<dbReference type="Proteomes" id="UP001206312">
    <property type="component" value="Unassembled WGS sequence"/>
</dbReference>
<dbReference type="EMBL" id="JAMXIB010000009">
    <property type="protein sequence ID" value="MCO5725500.1"/>
    <property type="molecule type" value="Genomic_DNA"/>
</dbReference>
<dbReference type="RefSeq" id="WP_252741871.1">
    <property type="nucleotide sequence ID" value="NZ_JAMXIB010000009.1"/>
</dbReference>
<sequence length="111" mass="12628">MVLMGCLYLLAGVLHFIYPKVYQKIIPPWIPGPKPMVYLSGLLEIAFGAALFFPATRETGLYGILALLFMFIPVHIHMLRDRKAAMGLPSWFLALRIPLQGLLIYWAFSYL</sequence>
<gene>
    <name evidence="7" type="ORF">NG653_11575</name>
</gene>
<comment type="subcellular location">
    <subcellularLocation>
        <location evidence="1">Membrane</location>
        <topology evidence="1">Multi-pass membrane protein</topology>
    </subcellularLocation>
</comment>
<protein>
    <recommendedName>
        <fullName evidence="6">Methylamine utilisation protein MauE domain-containing protein</fullName>
    </recommendedName>
</protein>
<dbReference type="PANTHER" id="PTHR36974">
    <property type="entry name" value="MEMBRANE PROTEIN-RELATED"/>
    <property type="match status" value="1"/>
</dbReference>
<feature type="transmembrane region" description="Helical" evidence="5">
    <location>
        <begin position="90"/>
        <end position="108"/>
    </location>
</feature>